<sequence length="528" mass="51935">MRVRPFAAVRPADTAAAGRVACPPYDVVSAADAVAAAAASPDTFLRVVLPECGLPDGGGSGPDAGRRRHQAAAATLARLTDDGLLVREAAPALYVYELSLDGGGGRHTQRGLVATVSVGDYQAGVIRVHEDTRAAKEAERVALTDAVNAHTGPVFLTHPDGCAVGGGVCSSGGVDAPLDGGPVLVALDAAVRAAGEPLFSFTADDACGPVTHTVWRVDGPASTALTAAYEAHVPAAYVADGHHRAASAAAVGVARQKAVAAAAAAAAASGGTPPAPADADIEAAWFLAVLFPVSQMRLLPYHRAVRALPEGTSAESFLAALSAVCDVAPSTAAAAATAAAAPAVPVLCGAGGAAGAPPTPPRPTVVHAYLRRQWYRVTLPALPSSGAAAGGGGVSPSGGHDKGGGTDMAAALDCARLQAVVLGPLLGIDAPRTDPRMEFVGGDGGVPALQATVDGLDKAAAAAAASPAGAAAESEGGGAGEPSAAVAFAMAPVAVADLLAVSDAGGRMPPKSTWFSPKLRSGLFVHTF</sequence>
<reference evidence="1" key="1">
    <citation type="submission" date="2019-11" db="EMBL/GenBank/DDBJ databases">
        <title>Nori genome reveals adaptations in red seaweeds to the harsh intertidal environment.</title>
        <authorList>
            <person name="Wang D."/>
            <person name="Mao Y."/>
        </authorList>
    </citation>
    <scope>NUCLEOTIDE SEQUENCE</scope>
    <source>
        <tissue evidence="1">Gametophyte</tissue>
    </source>
</reference>
<proteinExistence type="predicted"/>
<organism evidence="1 2">
    <name type="scientific">Pyropia yezoensis</name>
    <name type="common">Susabi-nori</name>
    <name type="synonym">Porphyra yezoensis</name>
    <dbReference type="NCBI Taxonomy" id="2788"/>
    <lineage>
        <taxon>Eukaryota</taxon>
        <taxon>Rhodophyta</taxon>
        <taxon>Bangiophyceae</taxon>
        <taxon>Bangiales</taxon>
        <taxon>Bangiaceae</taxon>
        <taxon>Pyropia</taxon>
    </lineage>
</organism>
<dbReference type="EMBL" id="CM020620">
    <property type="protein sequence ID" value="KAK1870402.1"/>
    <property type="molecule type" value="Genomic_DNA"/>
</dbReference>
<accession>A0ACC3CK93</accession>
<evidence type="ECO:0000313" key="1">
    <source>
        <dbReference type="EMBL" id="KAK1870402.1"/>
    </source>
</evidence>
<gene>
    <name evidence="1" type="ORF">I4F81_012862</name>
</gene>
<comment type="caution">
    <text evidence="1">The sequence shown here is derived from an EMBL/GenBank/DDBJ whole genome shotgun (WGS) entry which is preliminary data.</text>
</comment>
<protein>
    <submittedName>
        <fullName evidence="1">Uncharacterized protein</fullName>
    </submittedName>
</protein>
<evidence type="ECO:0000313" key="2">
    <source>
        <dbReference type="Proteomes" id="UP000798662"/>
    </source>
</evidence>
<name>A0ACC3CK93_PYRYE</name>
<keyword evidence="2" id="KW-1185">Reference proteome</keyword>
<dbReference type="Proteomes" id="UP000798662">
    <property type="component" value="Chromosome 3"/>
</dbReference>